<name>A0ABN3CC97_9ACTN</name>
<keyword evidence="3" id="KW-1185">Reference proteome</keyword>
<proteinExistence type="predicted"/>
<reference evidence="3" key="1">
    <citation type="journal article" date="2019" name="Int. J. Syst. Evol. Microbiol.">
        <title>The Global Catalogue of Microorganisms (GCM) 10K type strain sequencing project: providing services to taxonomists for standard genome sequencing and annotation.</title>
        <authorList>
            <consortium name="The Broad Institute Genomics Platform"/>
            <consortium name="The Broad Institute Genome Sequencing Center for Infectious Disease"/>
            <person name="Wu L."/>
            <person name="Ma J."/>
        </authorList>
    </citation>
    <scope>NUCLEOTIDE SEQUENCE [LARGE SCALE GENOMIC DNA]</scope>
    <source>
        <strain evidence="3">JCM 16114</strain>
    </source>
</reference>
<evidence type="ECO:0008006" key="4">
    <source>
        <dbReference type="Google" id="ProtNLM"/>
    </source>
</evidence>
<keyword evidence="1" id="KW-0732">Signal</keyword>
<dbReference type="RefSeq" id="WP_344473444.1">
    <property type="nucleotide sequence ID" value="NZ_BAAAQX010000005.1"/>
</dbReference>
<protein>
    <recommendedName>
        <fullName evidence="4">Secreted protein</fullName>
    </recommendedName>
</protein>
<feature type="chain" id="PRO_5047316898" description="Secreted protein" evidence="1">
    <location>
        <begin position="42"/>
        <end position="181"/>
    </location>
</feature>
<dbReference type="Proteomes" id="UP001499843">
    <property type="component" value="Unassembled WGS sequence"/>
</dbReference>
<organism evidence="2 3">
    <name type="scientific">Nonomuraea monospora</name>
    <dbReference type="NCBI Taxonomy" id="568818"/>
    <lineage>
        <taxon>Bacteria</taxon>
        <taxon>Bacillati</taxon>
        <taxon>Actinomycetota</taxon>
        <taxon>Actinomycetes</taxon>
        <taxon>Streptosporangiales</taxon>
        <taxon>Streptosporangiaceae</taxon>
        <taxon>Nonomuraea</taxon>
    </lineage>
</organism>
<comment type="caution">
    <text evidence="2">The sequence shown here is derived from an EMBL/GenBank/DDBJ whole genome shotgun (WGS) entry which is preliminary data.</text>
</comment>
<gene>
    <name evidence="2" type="ORF">GCM10009850_022950</name>
</gene>
<dbReference type="PROSITE" id="PS51257">
    <property type="entry name" value="PROKAR_LIPOPROTEIN"/>
    <property type="match status" value="1"/>
</dbReference>
<evidence type="ECO:0000313" key="2">
    <source>
        <dbReference type="EMBL" id="GAA2206837.1"/>
    </source>
</evidence>
<evidence type="ECO:0000256" key="1">
    <source>
        <dbReference type="SAM" id="SignalP"/>
    </source>
</evidence>
<accession>A0ABN3CC97</accession>
<evidence type="ECO:0000313" key="3">
    <source>
        <dbReference type="Proteomes" id="UP001499843"/>
    </source>
</evidence>
<feature type="signal peptide" evidence="1">
    <location>
        <begin position="1"/>
        <end position="41"/>
    </location>
</feature>
<dbReference type="EMBL" id="BAAAQX010000005">
    <property type="protein sequence ID" value="GAA2206837.1"/>
    <property type="molecule type" value="Genomic_DNA"/>
</dbReference>
<sequence>MRTTPALARPHAIARPLAAVPLLAVALLLVAACAAAPPVQAADPPGQRRCAGADQRDFDAGMGARVVTAGPAAMAAYRLSPAPERARARTFKLAVRLPPGADVTLATRTPGTALLFDESRYRADNSYTLDDGTPSYRFTGCAGTPALWVGAVITTGPTTVTIEAGGHTVEVTAYTGQPSQS</sequence>